<feature type="domain" description="BPTI/Kunitz inhibitor" evidence="1">
    <location>
        <begin position="94"/>
        <end position="146"/>
    </location>
</feature>
<dbReference type="InterPro" id="IPR002223">
    <property type="entry name" value="Kunitz_BPTI"/>
</dbReference>
<dbReference type="PANTHER" id="PTHR46339:SF10">
    <property type="entry name" value="BPTI_KUNITZ INHIBITOR DOMAIN-CONTAINING PROTEIN"/>
    <property type="match status" value="1"/>
</dbReference>
<evidence type="ECO:0000259" key="1">
    <source>
        <dbReference type="PROSITE" id="PS50279"/>
    </source>
</evidence>
<dbReference type="AlphaFoldDB" id="A0A914Z441"/>
<dbReference type="InterPro" id="IPR028150">
    <property type="entry name" value="Lustrin_cystein"/>
</dbReference>
<dbReference type="CDD" id="cd22593">
    <property type="entry name" value="Kunitz_conkunitzin"/>
    <property type="match status" value="1"/>
</dbReference>
<protein>
    <submittedName>
        <fullName evidence="3">BPTI/Kunitz inhibitor domain-containing protein</fullName>
    </submittedName>
</protein>
<dbReference type="Gene3D" id="4.10.410.10">
    <property type="entry name" value="Pancreatic trypsin inhibitor Kunitz domain"/>
    <property type="match status" value="3"/>
</dbReference>
<proteinExistence type="predicted"/>
<dbReference type="InterPro" id="IPR020901">
    <property type="entry name" value="Prtase_inh_Kunz-CS"/>
</dbReference>
<keyword evidence="2" id="KW-1185">Reference proteome</keyword>
<dbReference type="InterPro" id="IPR006150">
    <property type="entry name" value="Cys_repeat_1"/>
</dbReference>
<reference evidence="3" key="1">
    <citation type="submission" date="2022-11" db="UniProtKB">
        <authorList>
            <consortium name="WormBaseParasite"/>
        </authorList>
    </citation>
    <scope>IDENTIFICATION</scope>
</reference>
<dbReference type="SMART" id="SM00289">
    <property type="entry name" value="WR1"/>
    <property type="match status" value="7"/>
</dbReference>
<evidence type="ECO:0000313" key="3">
    <source>
        <dbReference type="WBParaSite" id="PSU_v2.g6774.t1"/>
    </source>
</evidence>
<feature type="domain" description="BPTI/Kunitz inhibitor" evidence="1">
    <location>
        <begin position="1"/>
        <end position="42"/>
    </location>
</feature>
<dbReference type="SUPFAM" id="SSF57362">
    <property type="entry name" value="BPTI-like"/>
    <property type="match status" value="3"/>
</dbReference>
<dbReference type="SMART" id="SM00131">
    <property type="entry name" value="KU"/>
    <property type="match status" value="3"/>
</dbReference>
<accession>A0A914Z441</accession>
<dbReference type="Pfam" id="PF00014">
    <property type="entry name" value="Kunitz_BPTI"/>
    <property type="match status" value="3"/>
</dbReference>
<dbReference type="PANTHER" id="PTHR46339">
    <property type="entry name" value="PROTEIN CBG15282-RELATED"/>
    <property type="match status" value="1"/>
</dbReference>
<sequence length="562" mass="61696">MSIPHSAYHFDVSIGECIEFIFNGCGGNQNRFGTKDECLLGCGALAKCGKGLPLMDFAGNLKRCDGDRIPCPGGYECIGQGMNSVCCRKADRICGMSVDAGKVCGTVSETRYFYDGGANLCRPFAYLGCAGNENNFKSKGECLKFCAQQIYCLKGDPWPDRYAVSRIATCHTNKDCPNNYTCIQRNNRRACCPSTEFVCGTPFDTKNSCRRNGGDKQIGWTFNFKKGQCEKIDVAGCPDQLNDFATLEQCEDYCIGNCPDGSDPHINPFTGQPQMCSIKSNSGCPLGFECVRKSKFSAVCCKTSPTCPAPESLMFTSLDQGEAVRCVPGIESSCPDGYTCQEALNHEHICCTPSLDCPFGMKALREDFNHPHVCSPGVEGNCPKDGYYCIRADLGPLQPLKNLCCKPEKKCVLPYVNEKTQRPQKCFPGDQKCPTGTHCLEIGNEEKEKAKTIGLTFYCCYDVDIFACPNGEMPLTTPENKPQKCNLSDPKSCPVDYSCMTLLDDSFACCPIPDKQKLCKHPITKSDGNPISCGGEHDTQTCAYQKGKCKRTLDMNYHCCRE</sequence>
<dbReference type="Proteomes" id="UP000887577">
    <property type="component" value="Unplaced"/>
</dbReference>
<dbReference type="InterPro" id="IPR036880">
    <property type="entry name" value="Kunitz_BPTI_sf"/>
</dbReference>
<organism evidence="2 3">
    <name type="scientific">Panagrolaimus superbus</name>
    <dbReference type="NCBI Taxonomy" id="310955"/>
    <lineage>
        <taxon>Eukaryota</taxon>
        <taxon>Metazoa</taxon>
        <taxon>Ecdysozoa</taxon>
        <taxon>Nematoda</taxon>
        <taxon>Chromadorea</taxon>
        <taxon>Rhabditida</taxon>
        <taxon>Tylenchina</taxon>
        <taxon>Panagrolaimomorpha</taxon>
        <taxon>Panagrolaimoidea</taxon>
        <taxon>Panagrolaimidae</taxon>
        <taxon>Panagrolaimus</taxon>
    </lineage>
</organism>
<dbReference type="GO" id="GO:0004867">
    <property type="term" value="F:serine-type endopeptidase inhibitor activity"/>
    <property type="evidence" value="ECO:0007669"/>
    <property type="project" value="InterPro"/>
</dbReference>
<evidence type="ECO:0000313" key="2">
    <source>
        <dbReference type="Proteomes" id="UP000887577"/>
    </source>
</evidence>
<dbReference type="PROSITE" id="PS50279">
    <property type="entry name" value="BPTI_KUNITZ_2"/>
    <property type="match status" value="3"/>
</dbReference>
<dbReference type="InterPro" id="IPR053014">
    <property type="entry name" value="Cuticle_assoc_divergent"/>
</dbReference>
<dbReference type="PROSITE" id="PS00280">
    <property type="entry name" value="BPTI_KUNITZ_1"/>
    <property type="match status" value="2"/>
</dbReference>
<dbReference type="Pfam" id="PF14625">
    <property type="entry name" value="Lustrin_cystein"/>
    <property type="match status" value="7"/>
</dbReference>
<dbReference type="WBParaSite" id="PSU_v2.g6774.t1">
    <property type="protein sequence ID" value="PSU_v2.g6774.t1"/>
    <property type="gene ID" value="PSU_v2.g6774"/>
</dbReference>
<feature type="domain" description="BPTI/Kunitz inhibitor" evidence="1">
    <location>
        <begin position="199"/>
        <end position="254"/>
    </location>
</feature>
<name>A0A914Z441_9BILA</name>